<dbReference type="SUPFAM" id="SSF103190">
    <property type="entry name" value="Sensory domain-like"/>
    <property type="match status" value="1"/>
</dbReference>
<dbReference type="InterPro" id="IPR029151">
    <property type="entry name" value="Sensor-like_sf"/>
</dbReference>
<evidence type="ECO:0000256" key="7">
    <source>
        <dbReference type="ARBA" id="ARBA00022692"/>
    </source>
</evidence>
<evidence type="ECO:0000256" key="1">
    <source>
        <dbReference type="ARBA" id="ARBA00000085"/>
    </source>
</evidence>
<keyword evidence="10" id="KW-0067">ATP-binding</keyword>
<dbReference type="PANTHER" id="PTHR43547:SF10">
    <property type="entry name" value="SENSOR HISTIDINE KINASE DCUS"/>
    <property type="match status" value="1"/>
</dbReference>
<keyword evidence="4" id="KW-1003">Cell membrane</keyword>
<dbReference type="EMBL" id="FOXX01000005">
    <property type="protein sequence ID" value="SFQ62470.1"/>
    <property type="molecule type" value="Genomic_DNA"/>
</dbReference>
<dbReference type="InterPro" id="IPR004358">
    <property type="entry name" value="Sig_transdc_His_kin-like_C"/>
</dbReference>
<keyword evidence="12" id="KW-0902">Two-component regulatory system</keyword>
<evidence type="ECO:0000256" key="4">
    <source>
        <dbReference type="ARBA" id="ARBA00022475"/>
    </source>
</evidence>
<evidence type="ECO:0000313" key="17">
    <source>
        <dbReference type="Proteomes" id="UP000182762"/>
    </source>
</evidence>
<dbReference type="SMART" id="SM00387">
    <property type="entry name" value="HATPase_c"/>
    <property type="match status" value="1"/>
</dbReference>
<dbReference type="InterPro" id="IPR013767">
    <property type="entry name" value="PAS_fold"/>
</dbReference>
<evidence type="ECO:0000259" key="15">
    <source>
        <dbReference type="PROSITE" id="PS50109"/>
    </source>
</evidence>
<reference evidence="16 17" key="1">
    <citation type="submission" date="2016-10" db="EMBL/GenBank/DDBJ databases">
        <authorList>
            <person name="Varghese N."/>
            <person name="Submissions S."/>
        </authorList>
    </citation>
    <scope>NUCLEOTIDE SEQUENCE [LARGE SCALE GENOMIC DNA]</scope>
    <source>
        <strain evidence="16 17">DSM 13796</strain>
    </source>
</reference>
<dbReference type="GeneID" id="93711071"/>
<keyword evidence="9 16" id="KW-0418">Kinase</keyword>
<dbReference type="InterPro" id="IPR033463">
    <property type="entry name" value="sCache_3"/>
</dbReference>
<evidence type="ECO:0000313" key="16">
    <source>
        <dbReference type="EMBL" id="SFQ62470.1"/>
    </source>
</evidence>
<dbReference type="Gene3D" id="3.30.450.20">
    <property type="entry name" value="PAS domain"/>
    <property type="match status" value="2"/>
</dbReference>
<dbReference type="Pfam" id="PF17203">
    <property type="entry name" value="sCache_3_2"/>
    <property type="match status" value="1"/>
</dbReference>
<evidence type="ECO:0000256" key="8">
    <source>
        <dbReference type="ARBA" id="ARBA00022741"/>
    </source>
</evidence>
<gene>
    <name evidence="16" type="ORF">SAMN02745910_02419</name>
</gene>
<keyword evidence="17" id="KW-1185">Reference proteome</keyword>
<proteinExistence type="predicted"/>
<dbReference type="InterPro" id="IPR003594">
    <property type="entry name" value="HATPase_dom"/>
</dbReference>
<dbReference type="CDD" id="cd16915">
    <property type="entry name" value="HATPase_DpiB-CitA-like"/>
    <property type="match status" value="1"/>
</dbReference>
<organism evidence="16 17">
    <name type="scientific">Priestia endophytica DSM 13796</name>
    <dbReference type="NCBI Taxonomy" id="1121089"/>
    <lineage>
        <taxon>Bacteria</taxon>
        <taxon>Bacillati</taxon>
        <taxon>Bacillota</taxon>
        <taxon>Bacilli</taxon>
        <taxon>Bacillales</taxon>
        <taxon>Bacillaceae</taxon>
        <taxon>Priestia</taxon>
    </lineage>
</organism>
<dbReference type="GO" id="GO:0016301">
    <property type="term" value="F:kinase activity"/>
    <property type="evidence" value="ECO:0007669"/>
    <property type="project" value="UniProtKB-KW"/>
</dbReference>
<comment type="catalytic activity">
    <reaction evidence="1">
        <text>ATP + protein L-histidine = ADP + protein N-phospho-L-histidine.</text>
        <dbReference type="EC" id="2.7.13.3"/>
    </reaction>
</comment>
<dbReference type="RefSeq" id="WP_061804642.1">
    <property type="nucleotide sequence ID" value="NZ_FOXX01000005.1"/>
</dbReference>
<evidence type="ECO:0000256" key="3">
    <source>
        <dbReference type="ARBA" id="ARBA00012438"/>
    </source>
</evidence>
<dbReference type="Gene3D" id="1.10.287.130">
    <property type="match status" value="1"/>
</dbReference>
<protein>
    <recommendedName>
        <fullName evidence="3">histidine kinase</fullName>
        <ecNumber evidence="3">2.7.13.3</ecNumber>
    </recommendedName>
</protein>
<evidence type="ECO:0000256" key="12">
    <source>
        <dbReference type="ARBA" id="ARBA00023012"/>
    </source>
</evidence>
<evidence type="ECO:0000256" key="10">
    <source>
        <dbReference type="ARBA" id="ARBA00022840"/>
    </source>
</evidence>
<comment type="subcellular location">
    <subcellularLocation>
        <location evidence="2">Cell membrane</location>
        <topology evidence="2">Multi-pass membrane protein</topology>
    </subcellularLocation>
</comment>
<dbReference type="SUPFAM" id="SSF55874">
    <property type="entry name" value="ATPase domain of HSP90 chaperone/DNA topoisomerase II/histidine kinase"/>
    <property type="match status" value="1"/>
</dbReference>
<evidence type="ECO:0000256" key="5">
    <source>
        <dbReference type="ARBA" id="ARBA00022553"/>
    </source>
</evidence>
<sequence>MFKHRLKLSSSIIIFVCVVVILSLFLTDTLISRTITKTIRTDQEEKAMNVARTVALSPVIREGLLHKEESKEIQEYTKDIQKATKVEFVVVIDMKGIRKSHPNPKNIGKKFSGGDEKEVLKGKETISISEGTLGMSSRSFTPVRDENGKQIGAVAVGTSLNKIEQALQKAHDSILVGSIVGLIIGVLGAILLARYIKKTLFGLEPYAIAKILEERNTMLQSAHEGIIAVDRDGKITLVNRSALRLFQRAGLSNEPIGKAVDEYLPVSKLSTILKERQVQLDEEININGVSMLVNRVPLILEDKVVGAISTLRDKTEVNQLAEQLTGVRLYAEALRAQSHEFKNKLHVILGMTQMGYYDELSDYINQLVNHQNQEVGLVMKHIKSPALAGFIIGKLSYAREERTSLQIDSETPIPEPKSPEVTHELITIIGNLIDNAIDAVAKGERKEVTVNLHYKNNRLTIEVNDTGAGISEEVQKNLFVKGFSTKGDNRGIGLYLVERSVRELGGYIDVESTPSEGTTFVVELFYEPRGEEA</sequence>
<dbReference type="PROSITE" id="PS50109">
    <property type="entry name" value="HIS_KIN"/>
    <property type="match status" value="1"/>
</dbReference>
<keyword evidence="8" id="KW-0547">Nucleotide-binding</keyword>
<name>A0A1I6A1H0_9BACI</name>
<evidence type="ECO:0000256" key="11">
    <source>
        <dbReference type="ARBA" id="ARBA00022989"/>
    </source>
</evidence>
<feature type="domain" description="Histidine kinase" evidence="15">
    <location>
        <begin position="336"/>
        <end position="528"/>
    </location>
</feature>
<dbReference type="Pfam" id="PF00989">
    <property type="entry name" value="PAS"/>
    <property type="match status" value="1"/>
</dbReference>
<dbReference type="Pfam" id="PF14689">
    <property type="entry name" value="SPOB_a"/>
    <property type="match status" value="1"/>
</dbReference>
<dbReference type="Gene3D" id="3.30.565.10">
    <property type="entry name" value="Histidine kinase-like ATPase, C-terminal domain"/>
    <property type="match status" value="1"/>
</dbReference>
<comment type="caution">
    <text evidence="16">The sequence shown here is derived from an EMBL/GenBank/DDBJ whole genome shotgun (WGS) entry which is preliminary data.</text>
</comment>
<evidence type="ECO:0000256" key="13">
    <source>
        <dbReference type="ARBA" id="ARBA00023136"/>
    </source>
</evidence>
<evidence type="ECO:0000256" key="2">
    <source>
        <dbReference type="ARBA" id="ARBA00004651"/>
    </source>
</evidence>
<keyword evidence="5" id="KW-0597">Phosphoprotein</keyword>
<dbReference type="NCBIfam" id="NF008298">
    <property type="entry name" value="PRK11086.1"/>
    <property type="match status" value="1"/>
</dbReference>
<keyword evidence="6" id="KW-0808">Transferase</keyword>
<dbReference type="SMART" id="SM00091">
    <property type="entry name" value="PAS"/>
    <property type="match status" value="1"/>
</dbReference>
<dbReference type="PANTHER" id="PTHR43547">
    <property type="entry name" value="TWO-COMPONENT HISTIDINE KINASE"/>
    <property type="match status" value="1"/>
</dbReference>
<feature type="transmembrane region" description="Helical" evidence="14">
    <location>
        <begin position="12"/>
        <end position="31"/>
    </location>
</feature>
<evidence type="ECO:0000256" key="14">
    <source>
        <dbReference type="SAM" id="Phobius"/>
    </source>
</evidence>
<keyword evidence="7 14" id="KW-0812">Transmembrane</keyword>
<evidence type="ECO:0000256" key="9">
    <source>
        <dbReference type="ARBA" id="ARBA00022777"/>
    </source>
</evidence>
<keyword evidence="11 14" id="KW-1133">Transmembrane helix</keyword>
<dbReference type="SUPFAM" id="SSF55785">
    <property type="entry name" value="PYP-like sensor domain (PAS domain)"/>
    <property type="match status" value="1"/>
</dbReference>
<dbReference type="InterPro" id="IPR000014">
    <property type="entry name" value="PAS"/>
</dbReference>
<dbReference type="InterPro" id="IPR039506">
    <property type="entry name" value="SPOB_a"/>
</dbReference>
<feature type="transmembrane region" description="Helical" evidence="14">
    <location>
        <begin position="174"/>
        <end position="196"/>
    </location>
</feature>
<dbReference type="InterPro" id="IPR005467">
    <property type="entry name" value="His_kinase_dom"/>
</dbReference>
<dbReference type="EC" id="2.7.13.3" evidence="3"/>
<dbReference type="PRINTS" id="PR00344">
    <property type="entry name" value="BCTRLSENSOR"/>
</dbReference>
<dbReference type="CDD" id="cd00130">
    <property type="entry name" value="PAS"/>
    <property type="match status" value="1"/>
</dbReference>
<dbReference type="Proteomes" id="UP000182762">
    <property type="component" value="Unassembled WGS sequence"/>
</dbReference>
<evidence type="ECO:0000256" key="6">
    <source>
        <dbReference type="ARBA" id="ARBA00022679"/>
    </source>
</evidence>
<keyword evidence="13 14" id="KW-0472">Membrane</keyword>
<dbReference type="InterPro" id="IPR036890">
    <property type="entry name" value="HATPase_C_sf"/>
</dbReference>
<dbReference type="Pfam" id="PF02518">
    <property type="entry name" value="HATPase_c"/>
    <property type="match status" value="1"/>
</dbReference>
<dbReference type="InterPro" id="IPR035965">
    <property type="entry name" value="PAS-like_dom_sf"/>
</dbReference>
<accession>A0A1I6A1H0</accession>